<dbReference type="InterPro" id="IPR028098">
    <property type="entry name" value="Glyco_trans_4-like_N"/>
</dbReference>
<accession>A0A0P6YZT5</accession>
<gene>
    <name evidence="3" type="ORF">SE18_04890</name>
</gene>
<comment type="caution">
    <text evidence="3">The sequence shown here is derived from an EMBL/GenBank/DDBJ whole genome shotgun (WGS) entry which is preliminary data.</text>
</comment>
<reference evidence="3 4" key="1">
    <citation type="submission" date="2015-07" db="EMBL/GenBank/DDBJ databases">
        <title>Whole genome sequence of Herpetosiphon geysericola DSM 7119.</title>
        <authorList>
            <person name="Hemp J."/>
            <person name="Ward L.M."/>
            <person name="Pace L.A."/>
            <person name="Fischer W.W."/>
        </authorList>
    </citation>
    <scope>NUCLEOTIDE SEQUENCE [LARGE SCALE GENOMIC DNA]</scope>
    <source>
        <strain evidence="3 4">DSM 7119</strain>
    </source>
</reference>
<evidence type="ECO:0000313" key="3">
    <source>
        <dbReference type="EMBL" id="KPL90717.1"/>
    </source>
</evidence>
<organism evidence="3 4">
    <name type="scientific">Herpetosiphon geysericola</name>
    <dbReference type="NCBI Taxonomy" id="70996"/>
    <lineage>
        <taxon>Bacteria</taxon>
        <taxon>Bacillati</taxon>
        <taxon>Chloroflexota</taxon>
        <taxon>Chloroflexia</taxon>
        <taxon>Herpetosiphonales</taxon>
        <taxon>Herpetosiphonaceae</taxon>
        <taxon>Herpetosiphon</taxon>
    </lineage>
</organism>
<dbReference type="PANTHER" id="PTHR45947:SF3">
    <property type="entry name" value="SULFOQUINOVOSYL TRANSFERASE SQD2"/>
    <property type="match status" value="1"/>
</dbReference>
<dbReference type="EMBL" id="LGKP01000010">
    <property type="protein sequence ID" value="KPL90717.1"/>
    <property type="molecule type" value="Genomic_DNA"/>
</dbReference>
<dbReference type="Pfam" id="PF13579">
    <property type="entry name" value="Glyco_trans_4_4"/>
    <property type="match status" value="1"/>
</dbReference>
<dbReference type="Pfam" id="PF00534">
    <property type="entry name" value="Glycos_transf_1"/>
    <property type="match status" value="1"/>
</dbReference>
<feature type="domain" description="Glycosyl transferase family 1" evidence="1">
    <location>
        <begin position="220"/>
        <end position="374"/>
    </location>
</feature>
<protein>
    <recommendedName>
        <fullName evidence="5">Glycosyl transferase family 1</fullName>
    </recommendedName>
</protein>
<dbReference type="InterPro" id="IPR050194">
    <property type="entry name" value="Glycosyltransferase_grp1"/>
</dbReference>
<dbReference type="RefSeq" id="WP_054533304.1">
    <property type="nucleotide sequence ID" value="NZ_LGKP01000010.1"/>
</dbReference>
<keyword evidence="4" id="KW-1185">Reference proteome</keyword>
<sequence>MRMLYFTTAYNAELLDRVHEEFLLRWQELGHEACILVPDPNRKRQSRWLVEEGAIKVYRPAVSMLRSDRVLNNIGRRLTEYSYFFSLLRDYLHFLRQHPEIELIHVESVYPLGAIAALASLVDRRPFVPTIRGGDLIADDSISYGFARYKRVQALLKLTFARAAAIRSVSPSASAMAKQFGCPEQKIITIGRNIRDEYFERDQAAFRAESRAWLRQHYPAIAGRKVIVAAGRLLPVKGFDDLIRAMVGLPQAVALICGPNRVDEKLGDYGEYLTQLAQNYGVADRIILTGGIPREQMPQYFAGADVMAVPSIIEGGNRTVLEAATLGVPFVATRSAGTPEFFSAAAGINIEPHRPDQLWAGLTTILTERSEQAQARSMRCQQEAQQFYSPHVAQRLATLYAAILAKLPISGNF</sequence>
<evidence type="ECO:0000313" key="4">
    <source>
        <dbReference type="Proteomes" id="UP000050277"/>
    </source>
</evidence>
<evidence type="ECO:0008006" key="5">
    <source>
        <dbReference type="Google" id="ProtNLM"/>
    </source>
</evidence>
<dbReference type="Proteomes" id="UP000050277">
    <property type="component" value="Unassembled WGS sequence"/>
</dbReference>
<dbReference type="AlphaFoldDB" id="A0A0P6YZT5"/>
<dbReference type="PANTHER" id="PTHR45947">
    <property type="entry name" value="SULFOQUINOVOSYL TRANSFERASE SQD2"/>
    <property type="match status" value="1"/>
</dbReference>
<feature type="domain" description="Glycosyltransferase subfamily 4-like N-terminal" evidence="2">
    <location>
        <begin position="24"/>
        <end position="190"/>
    </location>
</feature>
<dbReference type="Gene3D" id="3.40.50.2000">
    <property type="entry name" value="Glycogen Phosphorylase B"/>
    <property type="match status" value="2"/>
</dbReference>
<evidence type="ECO:0000259" key="1">
    <source>
        <dbReference type="Pfam" id="PF00534"/>
    </source>
</evidence>
<dbReference type="InterPro" id="IPR001296">
    <property type="entry name" value="Glyco_trans_1"/>
</dbReference>
<dbReference type="SUPFAM" id="SSF53756">
    <property type="entry name" value="UDP-Glycosyltransferase/glycogen phosphorylase"/>
    <property type="match status" value="1"/>
</dbReference>
<name>A0A0P6YZT5_9CHLR</name>
<dbReference type="GO" id="GO:0016757">
    <property type="term" value="F:glycosyltransferase activity"/>
    <property type="evidence" value="ECO:0007669"/>
    <property type="project" value="InterPro"/>
</dbReference>
<dbReference type="STRING" id="70996.SE18_04890"/>
<dbReference type="OrthoDB" id="140179at2"/>
<proteinExistence type="predicted"/>
<evidence type="ECO:0000259" key="2">
    <source>
        <dbReference type="Pfam" id="PF13579"/>
    </source>
</evidence>